<gene>
    <name evidence="1" type="ORF">DSM5745_04984</name>
</gene>
<dbReference type="EMBL" id="PVWQ01000005">
    <property type="protein sequence ID" value="RDW81427.1"/>
    <property type="molecule type" value="Genomic_DNA"/>
</dbReference>
<keyword evidence="2" id="KW-1185">Reference proteome</keyword>
<organism evidence="1 2">
    <name type="scientific">Aspergillus mulundensis</name>
    <dbReference type="NCBI Taxonomy" id="1810919"/>
    <lineage>
        <taxon>Eukaryota</taxon>
        <taxon>Fungi</taxon>
        <taxon>Dikarya</taxon>
        <taxon>Ascomycota</taxon>
        <taxon>Pezizomycotina</taxon>
        <taxon>Eurotiomycetes</taxon>
        <taxon>Eurotiomycetidae</taxon>
        <taxon>Eurotiales</taxon>
        <taxon>Aspergillaceae</taxon>
        <taxon>Aspergillus</taxon>
        <taxon>Aspergillus subgen. Nidulantes</taxon>
    </lineage>
</organism>
<sequence>MPGRITAYAVGITEDGRDNGDNHYRITASSEEALESWTAVNKSFLVKNVDNRWFVYKFKAFPNLFNSWMELPDKYTGEVIVEHLHNPLLCLKKPRA</sequence>
<dbReference type="Proteomes" id="UP000256690">
    <property type="component" value="Unassembled WGS sequence"/>
</dbReference>
<dbReference type="GeneID" id="38115354"/>
<dbReference type="RefSeq" id="XP_026604480.1">
    <property type="nucleotide sequence ID" value="XM_026747000.1"/>
</dbReference>
<reference evidence="1 2" key="1">
    <citation type="journal article" date="2018" name="IMA Fungus">
        <title>IMA Genome-F 9: Draft genome sequence of Annulohypoxylon stygium, Aspergillus mulundensis, Berkeleyomyces basicola (syn. Thielaviopsis basicola), Ceratocystis smalleyi, two Cercospora beticola strains, Coleophoma cylindrospora, Fusarium fracticaudum, Phialophora cf. hyalina, and Morchella septimelata.</title>
        <authorList>
            <person name="Wingfield B.D."/>
            <person name="Bills G.F."/>
            <person name="Dong Y."/>
            <person name="Huang W."/>
            <person name="Nel W.J."/>
            <person name="Swalarsk-Parry B.S."/>
            <person name="Vaghefi N."/>
            <person name="Wilken P.M."/>
            <person name="An Z."/>
            <person name="de Beer Z.W."/>
            <person name="De Vos L."/>
            <person name="Chen L."/>
            <person name="Duong T.A."/>
            <person name="Gao Y."/>
            <person name="Hammerbacher A."/>
            <person name="Kikkert J.R."/>
            <person name="Li Y."/>
            <person name="Li H."/>
            <person name="Li K."/>
            <person name="Li Q."/>
            <person name="Liu X."/>
            <person name="Ma X."/>
            <person name="Naidoo K."/>
            <person name="Pethybridge S.J."/>
            <person name="Sun J."/>
            <person name="Steenkamp E.T."/>
            <person name="van der Nest M.A."/>
            <person name="van Wyk S."/>
            <person name="Wingfield M.J."/>
            <person name="Xiong C."/>
            <person name="Yue Q."/>
            <person name="Zhang X."/>
        </authorList>
    </citation>
    <scope>NUCLEOTIDE SEQUENCE [LARGE SCALE GENOMIC DNA]</scope>
    <source>
        <strain evidence="1 2">DSM 5745</strain>
    </source>
</reference>
<evidence type="ECO:0000313" key="1">
    <source>
        <dbReference type="EMBL" id="RDW81427.1"/>
    </source>
</evidence>
<evidence type="ECO:0000313" key="2">
    <source>
        <dbReference type="Proteomes" id="UP000256690"/>
    </source>
</evidence>
<comment type="caution">
    <text evidence="1">The sequence shown here is derived from an EMBL/GenBank/DDBJ whole genome shotgun (WGS) entry which is preliminary data.</text>
</comment>
<accession>A0A3D8S542</accession>
<name>A0A3D8S542_9EURO</name>
<proteinExistence type="predicted"/>
<dbReference type="AlphaFoldDB" id="A0A3D8S542"/>
<protein>
    <submittedName>
        <fullName evidence="1">Uncharacterized protein</fullName>
    </submittedName>
</protein>